<dbReference type="AlphaFoldDB" id="A0AAD7ANS9"/>
<dbReference type="EMBL" id="JARIHO010000003">
    <property type="protein sequence ID" value="KAJ7364110.1"/>
    <property type="molecule type" value="Genomic_DNA"/>
</dbReference>
<gene>
    <name evidence="2" type="ORF">DFH08DRAFT_1072922</name>
</gene>
<feature type="compositionally biased region" description="Low complexity" evidence="1">
    <location>
        <begin position="376"/>
        <end position="391"/>
    </location>
</feature>
<feature type="compositionally biased region" description="Low complexity" evidence="1">
    <location>
        <begin position="132"/>
        <end position="153"/>
    </location>
</feature>
<evidence type="ECO:0000256" key="1">
    <source>
        <dbReference type="SAM" id="MobiDB-lite"/>
    </source>
</evidence>
<reference evidence="2" key="1">
    <citation type="submission" date="2023-03" db="EMBL/GenBank/DDBJ databases">
        <title>Massive genome expansion in bonnet fungi (Mycena s.s.) driven by repeated elements and novel gene families across ecological guilds.</title>
        <authorList>
            <consortium name="Lawrence Berkeley National Laboratory"/>
            <person name="Harder C.B."/>
            <person name="Miyauchi S."/>
            <person name="Viragh M."/>
            <person name="Kuo A."/>
            <person name="Thoen E."/>
            <person name="Andreopoulos B."/>
            <person name="Lu D."/>
            <person name="Skrede I."/>
            <person name="Drula E."/>
            <person name="Henrissat B."/>
            <person name="Morin E."/>
            <person name="Kohler A."/>
            <person name="Barry K."/>
            <person name="LaButti K."/>
            <person name="Morin E."/>
            <person name="Salamov A."/>
            <person name="Lipzen A."/>
            <person name="Mereny Z."/>
            <person name="Hegedus B."/>
            <person name="Baldrian P."/>
            <person name="Stursova M."/>
            <person name="Weitz H."/>
            <person name="Taylor A."/>
            <person name="Grigoriev I.V."/>
            <person name="Nagy L.G."/>
            <person name="Martin F."/>
            <person name="Kauserud H."/>
        </authorList>
    </citation>
    <scope>NUCLEOTIDE SEQUENCE</scope>
    <source>
        <strain evidence="2">CBHHK002</strain>
    </source>
</reference>
<evidence type="ECO:0000313" key="3">
    <source>
        <dbReference type="Proteomes" id="UP001218218"/>
    </source>
</evidence>
<comment type="caution">
    <text evidence="2">The sequence shown here is derived from an EMBL/GenBank/DDBJ whole genome shotgun (WGS) entry which is preliminary data.</text>
</comment>
<accession>A0AAD7ANS9</accession>
<feature type="compositionally biased region" description="Low complexity" evidence="1">
    <location>
        <begin position="400"/>
        <end position="410"/>
    </location>
</feature>
<feature type="region of interest" description="Disordered" evidence="1">
    <location>
        <begin position="99"/>
        <end position="206"/>
    </location>
</feature>
<feature type="compositionally biased region" description="Low complexity" evidence="1">
    <location>
        <begin position="348"/>
        <end position="363"/>
    </location>
</feature>
<sequence length="488" mass="51902">MPVPSNDPLAAQLNDLALANSDGLLSDDEYRLLRQNLFERYSGGVEILSLRSSTTTTGKYGTAPRRKHVEVVEQPIQRAAPSVTPSRSKISGVAGLLRRATGRSKSASPAPTPIKLSLIPRMFSKKPDDALSSDTDSSSGTRHSTSRSFSRSGSTRDLDLPPARSNLTSPVASPTRPKANPTPPSSPFRANFDVAPRSPSRSTFATNTIATNTTPSRYDVIPGGSNDIFDDDNLSTAEAIRKAILAVEAEGRRLVSAFNDLETSAVIRYRREHPPRQRSGPAPSPLPRRTLSPAPTSGGAGNSGHTPNRSRSNSYLTDTQSIRSNSSLRTAKSIGSLLHSTTPPPPASALSQSTSPAAASPSAWMARLPSLRRKGSASSLSSQGASPPGSSFLTAPRAVSPSSGLSRSISLSRSTGHLPLAVPMQRHGSGGTMMELLSAAQPPAGEGGEELAEVRRRRAEMVGRCEARLEYLRAKLKAQEIHERLMRK</sequence>
<proteinExistence type="predicted"/>
<protein>
    <submittedName>
        <fullName evidence="2">Uncharacterized protein</fullName>
    </submittedName>
</protein>
<keyword evidence="3" id="KW-1185">Reference proteome</keyword>
<name>A0AAD7ANS9_9AGAR</name>
<organism evidence="2 3">
    <name type="scientific">Mycena albidolilacea</name>
    <dbReference type="NCBI Taxonomy" id="1033008"/>
    <lineage>
        <taxon>Eukaryota</taxon>
        <taxon>Fungi</taxon>
        <taxon>Dikarya</taxon>
        <taxon>Basidiomycota</taxon>
        <taxon>Agaricomycotina</taxon>
        <taxon>Agaricomycetes</taxon>
        <taxon>Agaricomycetidae</taxon>
        <taxon>Agaricales</taxon>
        <taxon>Marasmiineae</taxon>
        <taxon>Mycenaceae</taxon>
        <taxon>Mycena</taxon>
    </lineage>
</organism>
<feature type="compositionally biased region" description="Polar residues" evidence="1">
    <location>
        <begin position="303"/>
        <end position="330"/>
    </location>
</feature>
<feature type="region of interest" description="Disordered" evidence="1">
    <location>
        <begin position="269"/>
        <end position="410"/>
    </location>
</feature>
<evidence type="ECO:0000313" key="2">
    <source>
        <dbReference type="EMBL" id="KAJ7364110.1"/>
    </source>
</evidence>
<dbReference type="Proteomes" id="UP001218218">
    <property type="component" value="Unassembled WGS sequence"/>
</dbReference>